<evidence type="ECO:0000259" key="1">
    <source>
        <dbReference type="Pfam" id="PF13472"/>
    </source>
</evidence>
<dbReference type="EMBL" id="UOFP01000042">
    <property type="protein sequence ID" value="VAW84377.1"/>
    <property type="molecule type" value="Genomic_DNA"/>
</dbReference>
<evidence type="ECO:0000313" key="2">
    <source>
        <dbReference type="EMBL" id="VAW84377.1"/>
    </source>
</evidence>
<dbReference type="InterPro" id="IPR036514">
    <property type="entry name" value="SGNH_hydro_sf"/>
</dbReference>
<proteinExistence type="predicted"/>
<dbReference type="PANTHER" id="PTHR30383">
    <property type="entry name" value="THIOESTERASE 1/PROTEASE 1/LYSOPHOSPHOLIPASE L1"/>
    <property type="match status" value="1"/>
</dbReference>
<dbReference type="CDD" id="cd01822">
    <property type="entry name" value="Lysophospholipase_L1_like"/>
    <property type="match status" value="1"/>
</dbReference>
<dbReference type="Gene3D" id="3.40.50.1110">
    <property type="entry name" value="SGNH hydrolase"/>
    <property type="match status" value="1"/>
</dbReference>
<dbReference type="InterPro" id="IPR051532">
    <property type="entry name" value="Ester_Hydrolysis_Enzymes"/>
</dbReference>
<gene>
    <name evidence="2" type="ORF">MNBD_GAMMA18-1459</name>
</gene>
<keyword evidence="2" id="KW-0378">Hydrolase</keyword>
<dbReference type="AlphaFoldDB" id="A0A3B0ZA76"/>
<dbReference type="EC" id="3.1.1.2" evidence="2"/>
<feature type="domain" description="SGNH hydrolase-type esterase" evidence="1">
    <location>
        <begin position="38"/>
        <end position="196"/>
    </location>
</feature>
<dbReference type="GO" id="GO:0004622">
    <property type="term" value="F:phosphatidylcholine lysophospholipase activity"/>
    <property type="evidence" value="ECO:0007669"/>
    <property type="project" value="TreeGrafter"/>
</dbReference>
<dbReference type="InterPro" id="IPR013830">
    <property type="entry name" value="SGNH_hydro"/>
</dbReference>
<dbReference type="PANTHER" id="PTHR30383:SF24">
    <property type="entry name" value="THIOESTERASE 1_PROTEASE 1_LYSOPHOSPHOLIPASE L1"/>
    <property type="match status" value="1"/>
</dbReference>
<dbReference type="SUPFAM" id="SSF52266">
    <property type="entry name" value="SGNH hydrolase"/>
    <property type="match status" value="1"/>
</dbReference>
<accession>A0A3B0ZA76</accession>
<name>A0A3B0ZA76_9ZZZZ</name>
<dbReference type="Pfam" id="PF13472">
    <property type="entry name" value="Lipase_GDSL_2"/>
    <property type="match status" value="1"/>
</dbReference>
<dbReference type="GO" id="GO:0004064">
    <property type="term" value="F:arylesterase activity"/>
    <property type="evidence" value="ECO:0007669"/>
    <property type="project" value="UniProtKB-EC"/>
</dbReference>
<sequence>MTTQYRLPRSIQIISGCLLLWTSLFSNLQAAPPPTILVLGDSLSAAYGINEEQGWVALLQQQLRKGDSPYQVVNISISGETSQGGLSRLPHALEQYHPQLLILALGANDGLRGNSLKQLKQNLERIIKLAQQQKSKVLLVGMQLPPNYGAQFSQKFRSLFADVAKQQALPFVPFLLEKIAGDNGFFQADGLHPRAQAQPLLLETVWPELEPLL</sequence>
<reference evidence="2" key="1">
    <citation type="submission" date="2018-06" db="EMBL/GenBank/DDBJ databases">
        <authorList>
            <person name="Zhirakovskaya E."/>
        </authorList>
    </citation>
    <scope>NUCLEOTIDE SEQUENCE</scope>
</reference>
<protein>
    <submittedName>
        <fullName evidence="2">Arylesterase</fullName>
        <ecNumber evidence="2">3.1.1.2</ecNumber>
    </submittedName>
</protein>
<organism evidence="2">
    <name type="scientific">hydrothermal vent metagenome</name>
    <dbReference type="NCBI Taxonomy" id="652676"/>
    <lineage>
        <taxon>unclassified sequences</taxon>
        <taxon>metagenomes</taxon>
        <taxon>ecological metagenomes</taxon>
    </lineage>
</organism>